<dbReference type="CDD" id="cd18622">
    <property type="entry name" value="GH32_Inu-like"/>
    <property type="match status" value="1"/>
</dbReference>
<sequence length="481" mass="55069">MTTQDLQKYRPQLHFAPKANWMNDPNGLVYFKGEYHLFFQYNPNDSVWGPMHWGHAVSKDMITWEELDIALYPDEHGTIFSGSAVVDWNNTTGFFPDEPGLVAIFTHHIHREGEQPSQSQSLAYSHDLGRTWKKYGGNPVLGHESKMDFRDPKVFWHKETARWIMALATGQTISFYSSSNLIDWKFESEFGEGIGSHDGVWECPDLFKLQVEDSEEEKWFLIVSIGDNPAFAEGSRTQYFVGSFNGSNFVAEHDDIKWLDFGRDNYAGVSFSDIPEEDGRRIYLGWMSNWRYANHVPTEGWRSQMTIPRELSLRKTSEGFKVVQKLVKELDAYFSKEKEVNDAVIEGTETFKIEAPYLDLVMNFENVDATKFGMTLEHTADQYTSISFDAEKNLLVLDRKTSGDIDFSEMFSNEQLVKIENTDNVQVRLLLDTSSVELLINDGEYALTSLIYPDKVCEAISLFTSNGSMKVSNSYISIPSK</sequence>
<protein>
    <submittedName>
        <fullName evidence="7">Sucrose-6-phosphate hydrolase SacC (GH32 family)</fullName>
    </submittedName>
</protein>
<evidence type="ECO:0000259" key="6">
    <source>
        <dbReference type="Pfam" id="PF08244"/>
    </source>
</evidence>
<dbReference type="Gene3D" id="2.60.120.560">
    <property type="entry name" value="Exo-inulinase, domain 1"/>
    <property type="match status" value="1"/>
</dbReference>
<evidence type="ECO:0000256" key="4">
    <source>
        <dbReference type="RuleBase" id="RU362110"/>
    </source>
</evidence>
<dbReference type="SMART" id="SM00640">
    <property type="entry name" value="Glyco_32"/>
    <property type="match status" value="1"/>
</dbReference>
<organism evidence="7 8">
    <name type="scientific">Evansella vedderi</name>
    <dbReference type="NCBI Taxonomy" id="38282"/>
    <lineage>
        <taxon>Bacteria</taxon>
        <taxon>Bacillati</taxon>
        <taxon>Bacillota</taxon>
        <taxon>Bacilli</taxon>
        <taxon>Bacillales</taxon>
        <taxon>Bacillaceae</taxon>
        <taxon>Evansella</taxon>
    </lineage>
</organism>
<evidence type="ECO:0000256" key="3">
    <source>
        <dbReference type="ARBA" id="ARBA00023295"/>
    </source>
</evidence>
<dbReference type="InterPro" id="IPR013189">
    <property type="entry name" value="Glyco_hydro_32_C"/>
</dbReference>
<dbReference type="PANTHER" id="PTHR42800:SF1">
    <property type="entry name" value="EXOINULINASE INUD (AFU_ORTHOLOGUE AFUA_5G00480)"/>
    <property type="match status" value="1"/>
</dbReference>
<dbReference type="SUPFAM" id="SSF49899">
    <property type="entry name" value="Concanavalin A-like lectins/glucanases"/>
    <property type="match status" value="1"/>
</dbReference>
<dbReference type="SUPFAM" id="SSF75005">
    <property type="entry name" value="Arabinanase/levansucrase/invertase"/>
    <property type="match status" value="1"/>
</dbReference>
<feature type="domain" description="Glycosyl hydrolase family 32 C-terminal" evidence="6">
    <location>
        <begin position="345"/>
        <end position="473"/>
    </location>
</feature>
<reference evidence="7 8" key="1">
    <citation type="submission" date="2023-07" db="EMBL/GenBank/DDBJ databases">
        <title>Genomic Encyclopedia of Type Strains, Phase IV (KMG-IV): sequencing the most valuable type-strain genomes for metagenomic binning, comparative biology and taxonomic classification.</title>
        <authorList>
            <person name="Goeker M."/>
        </authorList>
    </citation>
    <scope>NUCLEOTIDE SEQUENCE [LARGE SCALE GENOMIC DNA]</scope>
    <source>
        <strain evidence="7 8">DSM 9768</strain>
    </source>
</reference>
<dbReference type="PROSITE" id="PS00609">
    <property type="entry name" value="GLYCOSYL_HYDROL_F32"/>
    <property type="match status" value="1"/>
</dbReference>
<evidence type="ECO:0000259" key="5">
    <source>
        <dbReference type="Pfam" id="PF00251"/>
    </source>
</evidence>
<keyword evidence="8" id="KW-1185">Reference proteome</keyword>
<evidence type="ECO:0000313" key="8">
    <source>
        <dbReference type="Proteomes" id="UP001230005"/>
    </source>
</evidence>
<keyword evidence="3 4" id="KW-0326">Glycosidase</keyword>
<evidence type="ECO:0000313" key="7">
    <source>
        <dbReference type="EMBL" id="MDQ0257059.1"/>
    </source>
</evidence>
<accession>A0ABU0A0Q3</accession>
<dbReference type="Pfam" id="PF08244">
    <property type="entry name" value="Glyco_hydro_32C"/>
    <property type="match status" value="1"/>
</dbReference>
<dbReference type="EMBL" id="JAUSUG010000022">
    <property type="protein sequence ID" value="MDQ0257059.1"/>
    <property type="molecule type" value="Genomic_DNA"/>
</dbReference>
<gene>
    <name evidence="7" type="ORF">J2S74_004504</name>
</gene>
<keyword evidence="2 4" id="KW-0378">Hydrolase</keyword>
<dbReference type="InterPro" id="IPR023296">
    <property type="entry name" value="Glyco_hydro_beta-prop_sf"/>
</dbReference>
<dbReference type="InterPro" id="IPR013320">
    <property type="entry name" value="ConA-like_dom_sf"/>
</dbReference>
<dbReference type="Pfam" id="PF00251">
    <property type="entry name" value="Glyco_hydro_32N"/>
    <property type="match status" value="1"/>
</dbReference>
<comment type="similarity">
    <text evidence="1 4">Belongs to the glycosyl hydrolase 32 family.</text>
</comment>
<proteinExistence type="inferred from homology"/>
<dbReference type="InterPro" id="IPR001362">
    <property type="entry name" value="Glyco_hydro_32"/>
</dbReference>
<dbReference type="PANTHER" id="PTHR42800">
    <property type="entry name" value="EXOINULINASE INUD (AFU_ORTHOLOGUE AFUA_5G00480)"/>
    <property type="match status" value="1"/>
</dbReference>
<feature type="domain" description="Glycosyl hydrolase family 32 N-terminal" evidence="5">
    <location>
        <begin position="14"/>
        <end position="319"/>
    </location>
</feature>
<dbReference type="Proteomes" id="UP001230005">
    <property type="component" value="Unassembled WGS sequence"/>
</dbReference>
<dbReference type="Gene3D" id="2.115.10.20">
    <property type="entry name" value="Glycosyl hydrolase domain, family 43"/>
    <property type="match status" value="1"/>
</dbReference>
<comment type="caution">
    <text evidence="7">The sequence shown here is derived from an EMBL/GenBank/DDBJ whole genome shotgun (WGS) entry which is preliminary data.</text>
</comment>
<evidence type="ECO:0000256" key="2">
    <source>
        <dbReference type="ARBA" id="ARBA00022801"/>
    </source>
</evidence>
<dbReference type="RefSeq" id="WP_307330177.1">
    <property type="nucleotide sequence ID" value="NZ_JAUSUG010000022.1"/>
</dbReference>
<dbReference type="GO" id="GO:0016787">
    <property type="term" value="F:hydrolase activity"/>
    <property type="evidence" value="ECO:0007669"/>
    <property type="project" value="UniProtKB-KW"/>
</dbReference>
<name>A0ABU0A0Q3_9BACI</name>
<dbReference type="InterPro" id="IPR018053">
    <property type="entry name" value="Glyco_hydro_32_AS"/>
</dbReference>
<evidence type="ECO:0000256" key="1">
    <source>
        <dbReference type="ARBA" id="ARBA00009902"/>
    </source>
</evidence>
<dbReference type="InterPro" id="IPR013148">
    <property type="entry name" value="Glyco_hydro_32_N"/>
</dbReference>